<evidence type="ECO:0000313" key="11">
    <source>
        <dbReference type="Proteomes" id="UP001231189"/>
    </source>
</evidence>
<evidence type="ECO:0000256" key="5">
    <source>
        <dbReference type="ARBA" id="ARBA00022801"/>
    </source>
</evidence>
<feature type="compositionally biased region" description="Low complexity" evidence="8">
    <location>
        <begin position="156"/>
        <end position="182"/>
    </location>
</feature>
<dbReference type="InterPro" id="IPR050951">
    <property type="entry name" value="Retrovirus_Pol_polyprotein"/>
</dbReference>
<keyword evidence="1" id="KW-0808">Transferase</keyword>
<dbReference type="InterPro" id="IPR001878">
    <property type="entry name" value="Znf_CCHC"/>
</dbReference>
<comment type="caution">
    <text evidence="10">The sequence shown here is derived from an EMBL/GenBank/DDBJ whole genome shotgun (WGS) entry which is preliminary data.</text>
</comment>
<evidence type="ECO:0000256" key="8">
    <source>
        <dbReference type="SAM" id="MobiDB-lite"/>
    </source>
</evidence>
<feature type="region of interest" description="Disordered" evidence="8">
    <location>
        <begin position="224"/>
        <end position="252"/>
    </location>
</feature>
<gene>
    <name evidence="10" type="ORF">QYE76_056903</name>
</gene>
<dbReference type="InterPro" id="IPR043502">
    <property type="entry name" value="DNA/RNA_pol_sf"/>
</dbReference>
<dbReference type="GO" id="GO:0004519">
    <property type="term" value="F:endonuclease activity"/>
    <property type="evidence" value="ECO:0007669"/>
    <property type="project" value="UniProtKB-KW"/>
</dbReference>
<dbReference type="InterPro" id="IPR036875">
    <property type="entry name" value="Znf_CCHC_sf"/>
</dbReference>
<evidence type="ECO:0000256" key="3">
    <source>
        <dbReference type="ARBA" id="ARBA00022722"/>
    </source>
</evidence>
<feature type="region of interest" description="Disordered" evidence="8">
    <location>
        <begin position="156"/>
        <end position="188"/>
    </location>
</feature>
<evidence type="ECO:0000313" key="10">
    <source>
        <dbReference type="EMBL" id="KAK1668744.1"/>
    </source>
</evidence>
<keyword evidence="6" id="KW-0695">RNA-directed DNA polymerase</keyword>
<keyword evidence="7" id="KW-0479">Metal-binding</keyword>
<name>A0AAD8T3M2_LOLMU</name>
<evidence type="ECO:0000256" key="4">
    <source>
        <dbReference type="ARBA" id="ARBA00022759"/>
    </source>
</evidence>
<dbReference type="InterPro" id="IPR041373">
    <property type="entry name" value="RT_RNaseH"/>
</dbReference>
<dbReference type="EMBL" id="JAUUTY010000003">
    <property type="protein sequence ID" value="KAK1668744.1"/>
    <property type="molecule type" value="Genomic_DNA"/>
</dbReference>
<keyword evidence="5" id="KW-0378">Hydrolase</keyword>
<reference evidence="10" key="1">
    <citation type="submission" date="2023-07" db="EMBL/GenBank/DDBJ databases">
        <title>A chromosome-level genome assembly of Lolium multiflorum.</title>
        <authorList>
            <person name="Chen Y."/>
            <person name="Copetti D."/>
            <person name="Kolliker R."/>
            <person name="Studer B."/>
        </authorList>
    </citation>
    <scope>NUCLEOTIDE SEQUENCE</scope>
    <source>
        <strain evidence="10">02402/16</strain>
        <tissue evidence="10">Leaf</tissue>
    </source>
</reference>
<dbReference type="SUPFAM" id="SSF56672">
    <property type="entry name" value="DNA/RNA polymerases"/>
    <property type="match status" value="1"/>
</dbReference>
<dbReference type="Gene3D" id="4.10.60.10">
    <property type="entry name" value="Zinc finger, CCHC-type"/>
    <property type="match status" value="1"/>
</dbReference>
<dbReference type="PROSITE" id="PS50158">
    <property type="entry name" value="ZF_CCHC"/>
    <property type="match status" value="1"/>
</dbReference>
<dbReference type="InterPro" id="IPR005162">
    <property type="entry name" value="Retrotrans_gag_dom"/>
</dbReference>
<dbReference type="SUPFAM" id="SSF57756">
    <property type="entry name" value="Retrovirus zinc finger-like domains"/>
    <property type="match status" value="1"/>
</dbReference>
<dbReference type="GO" id="GO:0003964">
    <property type="term" value="F:RNA-directed DNA polymerase activity"/>
    <property type="evidence" value="ECO:0007669"/>
    <property type="project" value="UniProtKB-KW"/>
</dbReference>
<dbReference type="PANTHER" id="PTHR37984">
    <property type="entry name" value="PROTEIN CBG26694"/>
    <property type="match status" value="1"/>
</dbReference>
<organism evidence="10 11">
    <name type="scientific">Lolium multiflorum</name>
    <name type="common">Italian ryegrass</name>
    <name type="synonym">Lolium perenne subsp. multiflorum</name>
    <dbReference type="NCBI Taxonomy" id="4521"/>
    <lineage>
        <taxon>Eukaryota</taxon>
        <taxon>Viridiplantae</taxon>
        <taxon>Streptophyta</taxon>
        <taxon>Embryophyta</taxon>
        <taxon>Tracheophyta</taxon>
        <taxon>Spermatophyta</taxon>
        <taxon>Magnoliopsida</taxon>
        <taxon>Liliopsida</taxon>
        <taxon>Poales</taxon>
        <taxon>Poaceae</taxon>
        <taxon>BOP clade</taxon>
        <taxon>Pooideae</taxon>
        <taxon>Poodae</taxon>
        <taxon>Poeae</taxon>
        <taxon>Poeae Chloroplast Group 2 (Poeae type)</taxon>
        <taxon>Loliodinae</taxon>
        <taxon>Loliinae</taxon>
        <taxon>Lolium</taxon>
    </lineage>
</organism>
<sequence length="493" mass="56130">MMQLLQTLLQDRETERAERQANIAALQNLAHQGHGNHDHPGSKLKNFQNTNPPVFSKTEEPLDADDWLQTMENNLEVAGVEANEKVLFATHYLAGPARAWWTSTRAMNGGQVMTWADFKLKFSKYHVPPGLIKKMRDEFRTEGRMTVVEYRDGSLLSSHHNNNHNYRTTPTTSTAPRNTNTAPRTGSNAIPVAAKDKSTITCYECGVVGHYSNECPKRLAKLAGNTPAPAQQQRRVSTGKKFAPNNPNNRNGRLFHMEAEEARRHRTLSWEGKVISYLSRQLKQHEQNYPTHDLELAAVVLALKVWRHYLMGNRCEIYSDHKSLKYIFTQKELNMRQRRWLELIKDYDMEIHYHPGKANVVADALSRLPCQLNSMIAEEQPSLHQEFEQFRMELVSKGFLASIELQPTLIGQIKEAQKGNASIEGIKKQIAAGKAPEFTDEEGVLWYNGRLCVPSDSELKQVILKEAHDTLYSIHPGGTKMYQDLKEQFGGME</sequence>
<keyword evidence="7" id="KW-0863">Zinc-finger</keyword>
<keyword evidence="4" id="KW-0255">Endonuclease</keyword>
<keyword evidence="11" id="KW-1185">Reference proteome</keyword>
<dbReference type="AlphaFoldDB" id="A0AAD8T3M2"/>
<evidence type="ECO:0000256" key="7">
    <source>
        <dbReference type="PROSITE-ProRule" id="PRU00047"/>
    </source>
</evidence>
<evidence type="ECO:0000256" key="1">
    <source>
        <dbReference type="ARBA" id="ARBA00022679"/>
    </source>
</evidence>
<protein>
    <recommendedName>
        <fullName evidence="9">CCHC-type domain-containing protein</fullName>
    </recommendedName>
</protein>
<dbReference type="Pfam" id="PF00098">
    <property type="entry name" value="zf-CCHC"/>
    <property type="match status" value="1"/>
</dbReference>
<keyword evidence="2" id="KW-0548">Nucleotidyltransferase</keyword>
<evidence type="ECO:0000259" key="9">
    <source>
        <dbReference type="PROSITE" id="PS50158"/>
    </source>
</evidence>
<dbReference type="GO" id="GO:0008270">
    <property type="term" value="F:zinc ion binding"/>
    <property type="evidence" value="ECO:0007669"/>
    <property type="project" value="UniProtKB-KW"/>
</dbReference>
<dbReference type="Gene3D" id="1.10.340.70">
    <property type="match status" value="1"/>
</dbReference>
<dbReference type="Pfam" id="PF17917">
    <property type="entry name" value="RT_RNaseH"/>
    <property type="match status" value="1"/>
</dbReference>
<proteinExistence type="predicted"/>
<evidence type="ECO:0000256" key="2">
    <source>
        <dbReference type="ARBA" id="ARBA00022695"/>
    </source>
</evidence>
<feature type="domain" description="CCHC-type" evidence="9">
    <location>
        <begin position="202"/>
        <end position="217"/>
    </location>
</feature>
<keyword evidence="7" id="KW-0862">Zinc</keyword>
<dbReference type="Pfam" id="PF03732">
    <property type="entry name" value="Retrotrans_gag"/>
    <property type="match status" value="1"/>
</dbReference>
<accession>A0AAD8T3M2</accession>
<dbReference type="GO" id="GO:0003676">
    <property type="term" value="F:nucleic acid binding"/>
    <property type="evidence" value="ECO:0007669"/>
    <property type="project" value="InterPro"/>
</dbReference>
<evidence type="ECO:0000256" key="6">
    <source>
        <dbReference type="ARBA" id="ARBA00022918"/>
    </source>
</evidence>
<dbReference type="SMART" id="SM00343">
    <property type="entry name" value="ZnF_C2HC"/>
    <property type="match status" value="1"/>
</dbReference>
<dbReference type="Proteomes" id="UP001231189">
    <property type="component" value="Unassembled WGS sequence"/>
</dbReference>
<dbReference type="Gene3D" id="3.10.20.370">
    <property type="match status" value="1"/>
</dbReference>
<keyword evidence="3" id="KW-0540">Nuclease</keyword>
<dbReference type="PANTHER" id="PTHR37984:SF5">
    <property type="entry name" value="PROTEIN NYNRIN-LIKE"/>
    <property type="match status" value="1"/>
</dbReference>
<dbReference type="CDD" id="cd09274">
    <property type="entry name" value="RNase_HI_RT_Ty3"/>
    <property type="match status" value="1"/>
</dbReference>
<dbReference type="GO" id="GO:0016787">
    <property type="term" value="F:hydrolase activity"/>
    <property type="evidence" value="ECO:0007669"/>
    <property type="project" value="UniProtKB-KW"/>
</dbReference>